<sequence length="164" mass="18387">MFRCVAPSFSSCVPPTPSSSSPPRRAYDHQKHPIILRQFIVASAALTIASFGNVQKVEAGNPSFSGVDPEQSELIQNLLAKTKEDKSMLDQKRLDNYYNKKFLINEITGKEILPNPCDPRDYEFGGRCRTLPTLPRLPGETLPEFPAIKMKRKAVIVVIVTREE</sequence>
<accession>K8ENZ3</accession>
<evidence type="ECO:0000313" key="2">
    <source>
        <dbReference type="Proteomes" id="UP000198341"/>
    </source>
</evidence>
<evidence type="ECO:0000313" key="1">
    <source>
        <dbReference type="EMBL" id="CCO14170.1"/>
    </source>
</evidence>
<proteinExistence type="predicted"/>
<gene>
    <name evidence="1" type="ORF">Bathy01g05230</name>
</gene>
<reference evidence="1 2" key="1">
    <citation type="submission" date="2011-10" db="EMBL/GenBank/DDBJ databases">
        <authorList>
            <person name="Genoscope - CEA"/>
        </authorList>
    </citation>
    <scope>NUCLEOTIDE SEQUENCE [LARGE SCALE GENOMIC DNA]</scope>
    <source>
        <strain evidence="1 2">RCC 1105</strain>
    </source>
</reference>
<dbReference type="RefSeq" id="XP_007515291.1">
    <property type="nucleotide sequence ID" value="XM_007515229.1"/>
</dbReference>
<dbReference type="Proteomes" id="UP000198341">
    <property type="component" value="Chromosome 1"/>
</dbReference>
<protein>
    <submittedName>
        <fullName evidence="1">Uncharacterized protein</fullName>
    </submittedName>
</protein>
<organism evidence="1 2">
    <name type="scientific">Bathycoccus prasinos</name>
    <dbReference type="NCBI Taxonomy" id="41875"/>
    <lineage>
        <taxon>Eukaryota</taxon>
        <taxon>Viridiplantae</taxon>
        <taxon>Chlorophyta</taxon>
        <taxon>Mamiellophyceae</taxon>
        <taxon>Mamiellales</taxon>
        <taxon>Bathycoccaceae</taxon>
        <taxon>Bathycoccus</taxon>
    </lineage>
</organism>
<name>K8ENZ3_9CHLO</name>
<dbReference type="KEGG" id="bpg:Bathy01g05230"/>
<dbReference type="EMBL" id="FO082278">
    <property type="protein sequence ID" value="CCO14170.1"/>
    <property type="molecule type" value="Genomic_DNA"/>
</dbReference>
<dbReference type="AlphaFoldDB" id="K8ENZ3"/>
<keyword evidence="2" id="KW-1185">Reference proteome</keyword>
<dbReference type="OrthoDB" id="544623at2759"/>
<dbReference type="GeneID" id="19018258"/>